<gene>
    <name evidence="1" type="ORF">BWGO95_03369</name>
</gene>
<reference evidence="1 2" key="1">
    <citation type="submission" date="2016-08" db="EMBL/GenBank/DDBJ databases">
        <authorList>
            <person name="Seilhamer J.J."/>
        </authorList>
    </citation>
    <scope>NUCLEOTIDE SEQUENCE [LARGE SCALE GENOMIC DNA]</scope>
    <source>
        <strain evidence="1 2">SDA_GO95</strain>
    </source>
</reference>
<dbReference type="AlphaFoldDB" id="A0A1G4EQ36"/>
<proteinExistence type="predicted"/>
<evidence type="ECO:0000313" key="1">
    <source>
        <dbReference type="EMBL" id="SCB69217.1"/>
    </source>
</evidence>
<protein>
    <submittedName>
        <fullName evidence="1">Uncharacterized protein</fullName>
    </submittedName>
</protein>
<name>A0A1G4EQ36_BACMY</name>
<accession>A0A1G4EQ36</accession>
<evidence type="ECO:0000313" key="2">
    <source>
        <dbReference type="Proteomes" id="UP000195696"/>
    </source>
</evidence>
<sequence>MLELDGKRTITELVYLSRQDWSENGHILN</sequence>
<dbReference type="Proteomes" id="UP000195696">
    <property type="component" value="Unassembled WGS sequence"/>
</dbReference>
<dbReference type="EMBL" id="FMAK01000037">
    <property type="protein sequence ID" value="SCB69217.1"/>
    <property type="molecule type" value="Genomic_DNA"/>
</dbReference>
<organism evidence="1 2">
    <name type="scientific">Bacillus mycoides</name>
    <dbReference type="NCBI Taxonomy" id="1405"/>
    <lineage>
        <taxon>Bacteria</taxon>
        <taxon>Bacillati</taxon>
        <taxon>Bacillota</taxon>
        <taxon>Bacilli</taxon>
        <taxon>Bacillales</taxon>
        <taxon>Bacillaceae</taxon>
        <taxon>Bacillus</taxon>
        <taxon>Bacillus cereus group</taxon>
    </lineage>
</organism>